<feature type="transmembrane region" description="Helical" evidence="6">
    <location>
        <begin position="203"/>
        <end position="223"/>
    </location>
</feature>
<feature type="transmembrane region" description="Helical" evidence="6">
    <location>
        <begin position="235"/>
        <end position="259"/>
    </location>
</feature>
<dbReference type="EMBL" id="JAAVMX010000009">
    <property type="protein sequence ID" value="KAF4504487.1"/>
    <property type="molecule type" value="Genomic_DNA"/>
</dbReference>
<evidence type="ECO:0000256" key="3">
    <source>
        <dbReference type="ARBA" id="ARBA00022989"/>
    </source>
</evidence>
<proteinExistence type="inferred from homology"/>
<evidence type="ECO:0000256" key="2">
    <source>
        <dbReference type="ARBA" id="ARBA00022692"/>
    </source>
</evidence>
<dbReference type="PANTHER" id="PTHR33048:SF47">
    <property type="entry name" value="INTEGRAL MEMBRANE PROTEIN-RELATED"/>
    <property type="match status" value="1"/>
</dbReference>
<dbReference type="InterPro" id="IPR049326">
    <property type="entry name" value="Rhodopsin_dom_fungi"/>
</dbReference>
<keyword evidence="9" id="KW-1185">Reference proteome</keyword>
<feature type="transmembrane region" description="Helical" evidence="6">
    <location>
        <begin position="32"/>
        <end position="53"/>
    </location>
</feature>
<keyword evidence="2 6" id="KW-0812">Transmembrane</keyword>
<evidence type="ECO:0000256" key="4">
    <source>
        <dbReference type="ARBA" id="ARBA00023136"/>
    </source>
</evidence>
<evidence type="ECO:0000259" key="7">
    <source>
        <dbReference type="Pfam" id="PF20684"/>
    </source>
</evidence>
<comment type="similarity">
    <text evidence="5">Belongs to the SAT4 family.</text>
</comment>
<feature type="transmembrane region" description="Helical" evidence="6">
    <location>
        <begin position="114"/>
        <end position="136"/>
    </location>
</feature>
<keyword evidence="3 6" id="KW-1133">Transmembrane helix</keyword>
<dbReference type="Proteomes" id="UP000557566">
    <property type="component" value="Unassembled WGS sequence"/>
</dbReference>
<protein>
    <recommendedName>
        <fullName evidence="7">Rhodopsin domain-containing protein</fullName>
    </recommendedName>
</protein>
<comment type="subcellular location">
    <subcellularLocation>
        <location evidence="1">Membrane</location>
        <topology evidence="1">Multi-pass membrane protein</topology>
    </subcellularLocation>
</comment>
<gene>
    <name evidence="8" type="ORF">G6O67_007935</name>
</gene>
<evidence type="ECO:0000313" key="9">
    <source>
        <dbReference type="Proteomes" id="UP000557566"/>
    </source>
</evidence>
<feature type="domain" description="Rhodopsin" evidence="7">
    <location>
        <begin position="50"/>
        <end position="295"/>
    </location>
</feature>
<sequence>MSDKLINDAIASGRVPSHITADFLKESRDMPAMVGIVLVAAMTFIVVVSRLVCRVLILRRFGTDDSLAVVSLLALMAFVALCMELIRLGSGRHFAYIEHVLDVVTVQRTQVLDFAAHIIYTTALLLCRVSGLAFYYRVCGMHRGFKTGITAVLGILVAAWLWQLLLIIFHCQPVTALWPYGWEPGTEGYVCLQWGVVYVTNSVISLVCDFLLFGIPIAMLRILEMPRRRKIQLGCILLPGVAVVAISITRLVLVVVGQWEVDMSWSYNSLLAVEVSEIGATLVSLSIPGIKPLVDKYILRKDGASQFAKSRYQQHTDSHGSKGTALDTIELRSEYSILGNESVGHSGTKVSRGSAGGGDFGPEGIHVTIDVHVKKEQESLARGRQTT</sequence>
<dbReference type="AlphaFoldDB" id="A0A8H4PGD7"/>
<keyword evidence="4 6" id="KW-0472">Membrane</keyword>
<dbReference type="OrthoDB" id="5283415at2759"/>
<comment type="caution">
    <text evidence="8">The sequence shown here is derived from an EMBL/GenBank/DDBJ whole genome shotgun (WGS) entry which is preliminary data.</text>
</comment>
<name>A0A8H4PGD7_9HYPO</name>
<evidence type="ECO:0000256" key="1">
    <source>
        <dbReference type="ARBA" id="ARBA00004141"/>
    </source>
</evidence>
<evidence type="ECO:0000256" key="6">
    <source>
        <dbReference type="SAM" id="Phobius"/>
    </source>
</evidence>
<feature type="transmembrane region" description="Helical" evidence="6">
    <location>
        <begin position="148"/>
        <end position="169"/>
    </location>
</feature>
<reference evidence="8 9" key="1">
    <citation type="journal article" date="2020" name="Genome Biol. Evol.">
        <title>A new high-quality draft genome assembly of the Chinese cordyceps Ophiocordyceps sinensis.</title>
        <authorList>
            <person name="Shu R."/>
            <person name="Zhang J."/>
            <person name="Meng Q."/>
            <person name="Zhang H."/>
            <person name="Zhou G."/>
            <person name="Li M."/>
            <person name="Wu P."/>
            <person name="Zhao Y."/>
            <person name="Chen C."/>
            <person name="Qin Q."/>
        </authorList>
    </citation>
    <scope>NUCLEOTIDE SEQUENCE [LARGE SCALE GENOMIC DNA]</scope>
    <source>
        <strain evidence="8 9">IOZ07</strain>
    </source>
</reference>
<organism evidence="8 9">
    <name type="scientific">Ophiocordyceps sinensis</name>
    <dbReference type="NCBI Taxonomy" id="72228"/>
    <lineage>
        <taxon>Eukaryota</taxon>
        <taxon>Fungi</taxon>
        <taxon>Dikarya</taxon>
        <taxon>Ascomycota</taxon>
        <taxon>Pezizomycotina</taxon>
        <taxon>Sordariomycetes</taxon>
        <taxon>Hypocreomycetidae</taxon>
        <taxon>Hypocreales</taxon>
        <taxon>Ophiocordycipitaceae</taxon>
        <taxon>Ophiocordyceps</taxon>
    </lineage>
</organism>
<dbReference type="InterPro" id="IPR052337">
    <property type="entry name" value="SAT4-like"/>
</dbReference>
<evidence type="ECO:0000256" key="5">
    <source>
        <dbReference type="ARBA" id="ARBA00038359"/>
    </source>
</evidence>
<evidence type="ECO:0000313" key="8">
    <source>
        <dbReference type="EMBL" id="KAF4504487.1"/>
    </source>
</evidence>
<dbReference type="Pfam" id="PF20684">
    <property type="entry name" value="Fung_rhodopsin"/>
    <property type="match status" value="1"/>
</dbReference>
<dbReference type="PANTHER" id="PTHR33048">
    <property type="entry name" value="PTH11-LIKE INTEGRAL MEMBRANE PROTEIN (AFU_ORTHOLOGUE AFUA_5G11245)"/>
    <property type="match status" value="1"/>
</dbReference>
<dbReference type="GO" id="GO:0016020">
    <property type="term" value="C:membrane"/>
    <property type="evidence" value="ECO:0007669"/>
    <property type="project" value="UniProtKB-SubCell"/>
</dbReference>
<accession>A0A8H4PGD7</accession>
<feature type="transmembrane region" description="Helical" evidence="6">
    <location>
        <begin position="65"/>
        <end position="86"/>
    </location>
</feature>